<accession>A0A1E4TQ10</accession>
<dbReference type="Gene3D" id="1.10.3330.10">
    <property type="entry name" value="Oxo-4-hydroxy-4-carboxy-5-ureidoimidazoline decarboxylase"/>
    <property type="match status" value="1"/>
</dbReference>
<gene>
    <name evidence="4" type="ORF">PACTADRAFT_29100</name>
</gene>
<proteinExistence type="predicted"/>
<evidence type="ECO:0000313" key="5">
    <source>
        <dbReference type="Proteomes" id="UP000094236"/>
    </source>
</evidence>
<dbReference type="AlphaFoldDB" id="A0A1E4TQ10"/>
<protein>
    <recommendedName>
        <fullName evidence="3">Oxo-4-hydroxy-4-carboxy-5-ureidoimidazoline decarboxylase domain-containing protein</fullName>
    </recommendedName>
</protein>
<reference evidence="5" key="1">
    <citation type="submission" date="2016-05" db="EMBL/GenBank/DDBJ databases">
        <title>Comparative genomics of biotechnologically important yeasts.</title>
        <authorList>
            <consortium name="DOE Joint Genome Institute"/>
            <person name="Riley R."/>
            <person name="Haridas S."/>
            <person name="Wolfe K.H."/>
            <person name="Lopes M.R."/>
            <person name="Hittinger C.T."/>
            <person name="Goker M."/>
            <person name="Salamov A."/>
            <person name="Wisecaver J."/>
            <person name="Long T.M."/>
            <person name="Aerts A.L."/>
            <person name="Barry K."/>
            <person name="Choi C."/>
            <person name="Clum A."/>
            <person name="Coughlan A.Y."/>
            <person name="Deshpande S."/>
            <person name="Douglass A.P."/>
            <person name="Hanson S.J."/>
            <person name="Klenk H.-P."/>
            <person name="Labutti K."/>
            <person name="Lapidus A."/>
            <person name="Lindquist E."/>
            <person name="Lipzen A."/>
            <person name="Meier-Kolthoff J.P."/>
            <person name="Ohm R.A."/>
            <person name="Otillar R.P."/>
            <person name="Pangilinan J."/>
            <person name="Peng Y."/>
            <person name="Rokas A."/>
            <person name="Rosa C.A."/>
            <person name="Scheuner C."/>
            <person name="Sibirny A.A."/>
            <person name="Slot J.C."/>
            <person name="Stielow J.B."/>
            <person name="Sun H."/>
            <person name="Kurtzman C.P."/>
            <person name="Blackwell M."/>
            <person name="Grigoriev I.V."/>
            <person name="Jeffries T.W."/>
        </authorList>
    </citation>
    <scope>NUCLEOTIDE SEQUENCE [LARGE SCALE GENOMIC DNA]</scope>
    <source>
        <strain evidence="5">NRRL Y-2460</strain>
    </source>
</reference>
<feature type="non-terminal residue" evidence="4">
    <location>
        <position position="1"/>
    </location>
</feature>
<evidence type="ECO:0000313" key="4">
    <source>
        <dbReference type="EMBL" id="ODV93845.1"/>
    </source>
</evidence>
<organism evidence="4 5">
    <name type="scientific">Pachysolen tannophilus NRRL Y-2460</name>
    <dbReference type="NCBI Taxonomy" id="669874"/>
    <lineage>
        <taxon>Eukaryota</taxon>
        <taxon>Fungi</taxon>
        <taxon>Dikarya</taxon>
        <taxon>Ascomycota</taxon>
        <taxon>Saccharomycotina</taxon>
        <taxon>Pichiomycetes</taxon>
        <taxon>Pachysolenaceae</taxon>
        <taxon>Pachysolen</taxon>
    </lineage>
</organism>
<evidence type="ECO:0000256" key="1">
    <source>
        <dbReference type="ARBA" id="ARBA00022631"/>
    </source>
</evidence>
<dbReference type="Proteomes" id="UP000094236">
    <property type="component" value="Unassembled WGS sequence"/>
</dbReference>
<dbReference type="PANTHER" id="PTHR37987:SF1">
    <property type="entry name" value="OXO-4-HYDROXY-4-CARBOXY-5-UREIDOIMIDAZOLINE DECARBOXYLASE DOMAIN-CONTAINING PROTEIN"/>
    <property type="match status" value="1"/>
</dbReference>
<dbReference type="EMBL" id="KV454017">
    <property type="protein sequence ID" value="ODV93845.1"/>
    <property type="molecule type" value="Genomic_DNA"/>
</dbReference>
<dbReference type="SUPFAM" id="SSF158694">
    <property type="entry name" value="UraD-Like"/>
    <property type="match status" value="1"/>
</dbReference>
<sequence length="179" mass="20413">YSLPNISTFYALTTDEQIELLNHLFEPCPTLTSLLIPELSKYSKFNNYKELIETVRSYLLSLLAAKDQSSSIDRINKIISAHPRLGPQKTPNSKLSSHSSSEQKNLSSSPEDAKRLAEMNDLYEKTFPGLRYVVFVNGRSRDIIIENMIMRIKRNDIELEKIEAFNAMCDIALDRAAKL</sequence>
<dbReference type="GO" id="GO:0006144">
    <property type="term" value="P:purine nucleobase metabolic process"/>
    <property type="evidence" value="ECO:0007669"/>
    <property type="project" value="UniProtKB-KW"/>
</dbReference>
<evidence type="ECO:0000256" key="2">
    <source>
        <dbReference type="SAM" id="MobiDB-lite"/>
    </source>
</evidence>
<dbReference type="PANTHER" id="PTHR37987">
    <property type="entry name" value="CHROMOSOME 9, WHOLE GENOME SHOTGUN SEQUENCE"/>
    <property type="match status" value="1"/>
</dbReference>
<feature type="compositionally biased region" description="Low complexity" evidence="2">
    <location>
        <begin position="91"/>
        <end position="110"/>
    </location>
</feature>
<feature type="non-terminal residue" evidence="4">
    <location>
        <position position="179"/>
    </location>
</feature>
<dbReference type="OrthoDB" id="5398391at2759"/>
<keyword evidence="5" id="KW-1185">Reference proteome</keyword>
<name>A0A1E4TQ10_PACTA</name>
<dbReference type="InterPro" id="IPR036778">
    <property type="entry name" value="OHCU_decarboxylase_sf"/>
</dbReference>
<feature type="domain" description="Oxo-4-hydroxy-4-carboxy-5-ureidoimidazoline decarboxylase" evidence="3">
    <location>
        <begin position="11"/>
        <end position="176"/>
    </location>
</feature>
<dbReference type="STRING" id="669874.A0A1E4TQ10"/>
<evidence type="ECO:0000259" key="3">
    <source>
        <dbReference type="Pfam" id="PF09349"/>
    </source>
</evidence>
<dbReference type="Pfam" id="PF09349">
    <property type="entry name" value="OHCU_decarbox"/>
    <property type="match status" value="1"/>
</dbReference>
<keyword evidence="1" id="KW-0659">Purine metabolism</keyword>
<dbReference type="InterPro" id="IPR018020">
    <property type="entry name" value="OHCU_decarboxylase"/>
</dbReference>
<feature type="region of interest" description="Disordered" evidence="2">
    <location>
        <begin position="83"/>
        <end position="112"/>
    </location>
</feature>